<keyword evidence="4 10" id="KW-1133">Transmembrane helix</keyword>
<protein>
    <recommendedName>
        <fullName evidence="2">receptor protein-tyrosine kinase</fullName>
        <ecNumber evidence="2">2.7.10.1</ecNumber>
    </recommendedName>
</protein>
<dbReference type="PhylomeDB" id="T1JM94"/>
<reference evidence="13" key="1">
    <citation type="submission" date="2011-05" db="EMBL/GenBank/DDBJ databases">
        <authorList>
            <person name="Richards S.R."/>
            <person name="Qu J."/>
            <person name="Jiang H."/>
            <person name="Jhangiani S.N."/>
            <person name="Agravi P."/>
            <person name="Goodspeed R."/>
            <person name="Gross S."/>
            <person name="Mandapat C."/>
            <person name="Jackson L."/>
            <person name="Mathew T."/>
            <person name="Pu L."/>
            <person name="Thornton R."/>
            <person name="Saada N."/>
            <person name="Wilczek-Boney K.B."/>
            <person name="Lee S."/>
            <person name="Kovar C."/>
            <person name="Wu Y."/>
            <person name="Scherer S.E."/>
            <person name="Worley K.C."/>
            <person name="Muzny D.M."/>
            <person name="Gibbs R."/>
        </authorList>
    </citation>
    <scope>NUCLEOTIDE SEQUENCE</scope>
    <source>
        <strain evidence="13">Brora</strain>
    </source>
</reference>
<dbReference type="PRINTS" id="PR00109">
    <property type="entry name" value="TYRKINASE"/>
</dbReference>
<sequence>RIVCVTQPVVSPRENVIFINVDDPSRKSGFEILGEVRSYQQIFTYEKSSAHDFTPAYGPFAGGTNVTIYGQNLASGSKRIIWVTGIVCKPYKVTTETLECTTGDMEISDTTKASETTGSVILVIDNSVITVGQDTETQKLFKYKQNPVIGSINPRSSVLSGGDTITIYGENLDSIESPRMVVTATIPPRTDQLEFITACKRVSTSIMRCFSPNLTSIPYLPDEKSPLRVHLSFIMDGVKSLRNLYTVNESLSRFLYYPNPVYTRFTNQSMDKNDRLLLIEGKYLNLVHRKEDVKVLVANNNSCIVQELTDSYLKCKLPDNLGEEFRVEVISGNLTFDLGYRNFSSSGVTAIWQIVIVVGLGIILILVLVKLYKYICGRSICECGRKKNDLGLAVQYTSTSQEDLESRTHNGGPCGSNDYMHLNMKRQQTPVPRGGRNYDETVRQFEIENILFHADQLQIGAIIGQGHFGCVYHGILMLPGKEDTIEVAVKTINQEHSGEYDMEAFLDEALMMKDFHHHNVLTLVGVCVQLDGMPIVITPYMKHGDLLSYIRCEYNHPTVKDLVNFGIQIAKGMEYLSALKFVHRDLAARNCMLDEDLTVKVADFGLSRDVYESAYYSSDNKKQNYLSSGWHLKV</sequence>
<dbReference type="HOGENOM" id="CLU_431892_0_0_1"/>
<evidence type="ECO:0000313" key="12">
    <source>
        <dbReference type="EnsemblMetazoa" id="SMAR014974-PA"/>
    </source>
</evidence>
<dbReference type="SMART" id="SM00219">
    <property type="entry name" value="TyrKc"/>
    <property type="match status" value="1"/>
</dbReference>
<dbReference type="EnsemblMetazoa" id="SMAR014974-RA">
    <property type="protein sequence ID" value="SMAR014974-PA"/>
    <property type="gene ID" value="SMAR014974"/>
</dbReference>
<keyword evidence="9" id="KW-0067">ATP-binding</keyword>
<dbReference type="GO" id="GO:0007399">
    <property type="term" value="P:nervous system development"/>
    <property type="evidence" value="ECO:0007669"/>
    <property type="project" value="TreeGrafter"/>
</dbReference>
<dbReference type="EC" id="2.7.10.1" evidence="2"/>
<name>T1JM94_STRMM</name>
<dbReference type="InterPro" id="IPR013783">
    <property type="entry name" value="Ig-like_fold"/>
</dbReference>
<dbReference type="Gene3D" id="3.30.200.20">
    <property type="entry name" value="Phosphorylase Kinase, domain 1"/>
    <property type="match status" value="1"/>
</dbReference>
<evidence type="ECO:0000256" key="8">
    <source>
        <dbReference type="ARBA" id="ARBA00051243"/>
    </source>
</evidence>
<dbReference type="InterPro" id="IPR020635">
    <property type="entry name" value="Tyr_kinase_cat_dom"/>
</dbReference>
<dbReference type="GO" id="GO:0016477">
    <property type="term" value="P:cell migration"/>
    <property type="evidence" value="ECO:0007669"/>
    <property type="project" value="TreeGrafter"/>
</dbReference>
<dbReference type="GO" id="GO:0043235">
    <property type="term" value="C:receptor complex"/>
    <property type="evidence" value="ECO:0007669"/>
    <property type="project" value="TreeGrafter"/>
</dbReference>
<dbReference type="Proteomes" id="UP000014500">
    <property type="component" value="Unassembled WGS sequence"/>
</dbReference>
<dbReference type="InterPro" id="IPR000719">
    <property type="entry name" value="Prot_kinase_dom"/>
</dbReference>
<comment type="catalytic activity">
    <reaction evidence="8">
        <text>L-tyrosyl-[protein] + ATP = O-phospho-L-tyrosyl-[protein] + ADP + H(+)</text>
        <dbReference type="Rhea" id="RHEA:10596"/>
        <dbReference type="Rhea" id="RHEA-COMP:10136"/>
        <dbReference type="Rhea" id="RHEA-COMP:20101"/>
        <dbReference type="ChEBI" id="CHEBI:15378"/>
        <dbReference type="ChEBI" id="CHEBI:30616"/>
        <dbReference type="ChEBI" id="CHEBI:46858"/>
        <dbReference type="ChEBI" id="CHEBI:61978"/>
        <dbReference type="ChEBI" id="CHEBI:456216"/>
        <dbReference type="EC" id="2.7.10.1"/>
    </reaction>
</comment>
<evidence type="ECO:0000256" key="2">
    <source>
        <dbReference type="ARBA" id="ARBA00011902"/>
    </source>
</evidence>
<accession>T1JM94</accession>
<dbReference type="EMBL" id="JH431948">
    <property type="status" value="NOT_ANNOTATED_CDS"/>
    <property type="molecule type" value="Genomic_DNA"/>
</dbReference>
<dbReference type="InterPro" id="IPR011009">
    <property type="entry name" value="Kinase-like_dom_sf"/>
</dbReference>
<dbReference type="GO" id="GO:0005886">
    <property type="term" value="C:plasma membrane"/>
    <property type="evidence" value="ECO:0007669"/>
    <property type="project" value="TreeGrafter"/>
</dbReference>
<dbReference type="InterPro" id="IPR008266">
    <property type="entry name" value="Tyr_kinase_AS"/>
</dbReference>
<dbReference type="SUPFAM" id="SSF81296">
    <property type="entry name" value="E set domains"/>
    <property type="match status" value="2"/>
</dbReference>
<dbReference type="GO" id="GO:0005524">
    <property type="term" value="F:ATP binding"/>
    <property type="evidence" value="ECO:0007669"/>
    <property type="project" value="UniProtKB-UniRule"/>
</dbReference>
<evidence type="ECO:0000256" key="10">
    <source>
        <dbReference type="SAM" id="Phobius"/>
    </source>
</evidence>
<dbReference type="GO" id="GO:0007169">
    <property type="term" value="P:cell surface receptor protein tyrosine kinase signaling pathway"/>
    <property type="evidence" value="ECO:0007669"/>
    <property type="project" value="TreeGrafter"/>
</dbReference>
<evidence type="ECO:0000256" key="1">
    <source>
        <dbReference type="ARBA" id="ARBA00004167"/>
    </source>
</evidence>
<dbReference type="eggNOG" id="KOG3610">
    <property type="taxonomic scope" value="Eukaryota"/>
</dbReference>
<feature type="transmembrane region" description="Helical" evidence="10">
    <location>
        <begin position="350"/>
        <end position="369"/>
    </location>
</feature>
<proteinExistence type="predicted"/>
<dbReference type="eggNOG" id="KOG1095">
    <property type="taxonomic scope" value="Eukaryota"/>
</dbReference>
<dbReference type="PROSITE" id="PS00109">
    <property type="entry name" value="PROTEIN_KINASE_TYR"/>
    <property type="match status" value="1"/>
</dbReference>
<dbReference type="OMA" id="GRSICEC"/>
<dbReference type="InterPro" id="IPR050122">
    <property type="entry name" value="RTK"/>
</dbReference>
<dbReference type="SUPFAM" id="SSF56112">
    <property type="entry name" value="Protein kinase-like (PK-like)"/>
    <property type="match status" value="1"/>
</dbReference>
<dbReference type="STRING" id="126957.T1JM94"/>
<dbReference type="InterPro" id="IPR017441">
    <property type="entry name" value="Protein_kinase_ATP_BS"/>
</dbReference>
<dbReference type="PROSITE" id="PS00107">
    <property type="entry name" value="PROTEIN_KINASE_ATP"/>
    <property type="match status" value="1"/>
</dbReference>
<dbReference type="Pfam" id="PF07714">
    <property type="entry name" value="PK_Tyr_Ser-Thr"/>
    <property type="match status" value="1"/>
</dbReference>
<evidence type="ECO:0000313" key="13">
    <source>
        <dbReference type="Proteomes" id="UP000014500"/>
    </source>
</evidence>
<keyword evidence="9" id="KW-0547">Nucleotide-binding</keyword>
<dbReference type="SMART" id="SM00429">
    <property type="entry name" value="IPT"/>
    <property type="match status" value="2"/>
</dbReference>
<dbReference type="InterPro" id="IPR002909">
    <property type="entry name" value="IPT_dom"/>
</dbReference>
<evidence type="ECO:0000256" key="7">
    <source>
        <dbReference type="ARBA" id="ARBA00023180"/>
    </source>
</evidence>
<dbReference type="GO" id="GO:0004714">
    <property type="term" value="F:transmembrane receptor protein tyrosine kinase activity"/>
    <property type="evidence" value="ECO:0007669"/>
    <property type="project" value="UniProtKB-EC"/>
</dbReference>
<evidence type="ECO:0000256" key="9">
    <source>
        <dbReference type="PROSITE-ProRule" id="PRU10141"/>
    </source>
</evidence>
<organism evidence="12 13">
    <name type="scientific">Strigamia maritima</name>
    <name type="common">European centipede</name>
    <name type="synonym">Geophilus maritimus</name>
    <dbReference type="NCBI Taxonomy" id="126957"/>
    <lineage>
        <taxon>Eukaryota</taxon>
        <taxon>Metazoa</taxon>
        <taxon>Ecdysozoa</taxon>
        <taxon>Arthropoda</taxon>
        <taxon>Myriapoda</taxon>
        <taxon>Chilopoda</taxon>
        <taxon>Pleurostigmophora</taxon>
        <taxon>Geophilomorpha</taxon>
        <taxon>Linotaeniidae</taxon>
        <taxon>Strigamia</taxon>
    </lineage>
</organism>
<dbReference type="Gene3D" id="1.10.510.10">
    <property type="entry name" value="Transferase(Phosphotransferase) domain 1"/>
    <property type="match status" value="1"/>
</dbReference>
<keyword evidence="7" id="KW-0325">Glycoprotein</keyword>
<dbReference type="PANTHER" id="PTHR24416">
    <property type="entry name" value="TYROSINE-PROTEIN KINASE RECEPTOR"/>
    <property type="match status" value="1"/>
</dbReference>
<evidence type="ECO:0000259" key="11">
    <source>
        <dbReference type="PROSITE" id="PS50011"/>
    </source>
</evidence>
<dbReference type="Pfam" id="PF01833">
    <property type="entry name" value="TIG"/>
    <property type="match status" value="2"/>
</dbReference>
<reference evidence="12" key="2">
    <citation type="submission" date="2015-02" db="UniProtKB">
        <authorList>
            <consortium name="EnsemblMetazoa"/>
        </authorList>
    </citation>
    <scope>IDENTIFICATION</scope>
</reference>
<evidence type="ECO:0000256" key="3">
    <source>
        <dbReference type="ARBA" id="ARBA00022692"/>
    </source>
</evidence>
<evidence type="ECO:0000256" key="6">
    <source>
        <dbReference type="ARBA" id="ARBA00023170"/>
    </source>
</evidence>
<dbReference type="AlphaFoldDB" id="T1JM94"/>
<dbReference type="InterPro" id="IPR014756">
    <property type="entry name" value="Ig_E-set"/>
</dbReference>
<feature type="domain" description="Protein kinase" evidence="11">
    <location>
        <begin position="457"/>
        <end position="634"/>
    </location>
</feature>
<feature type="binding site" evidence="9">
    <location>
        <position position="490"/>
    </location>
    <ligand>
        <name>ATP</name>
        <dbReference type="ChEBI" id="CHEBI:30616"/>
    </ligand>
</feature>
<dbReference type="PANTHER" id="PTHR24416:SF564">
    <property type="entry name" value="MACROPHAGE-STIMULATING PROTEIN RECEPTOR"/>
    <property type="match status" value="1"/>
</dbReference>
<dbReference type="InterPro" id="IPR001245">
    <property type="entry name" value="Ser-Thr/Tyr_kinase_cat_dom"/>
</dbReference>
<evidence type="ECO:0000256" key="5">
    <source>
        <dbReference type="ARBA" id="ARBA00023136"/>
    </source>
</evidence>
<keyword evidence="13" id="KW-1185">Reference proteome</keyword>
<dbReference type="Gene3D" id="2.60.40.10">
    <property type="entry name" value="Immunoglobulins"/>
    <property type="match status" value="2"/>
</dbReference>
<keyword evidence="6" id="KW-0675">Receptor</keyword>
<dbReference type="PROSITE" id="PS50011">
    <property type="entry name" value="PROTEIN_KINASE_DOM"/>
    <property type="match status" value="1"/>
</dbReference>
<keyword evidence="3 10" id="KW-0812">Transmembrane</keyword>
<keyword evidence="5 10" id="KW-0472">Membrane</keyword>
<comment type="subcellular location">
    <subcellularLocation>
        <location evidence="1">Membrane</location>
        <topology evidence="1">Single-pass membrane protein</topology>
    </subcellularLocation>
</comment>
<evidence type="ECO:0000256" key="4">
    <source>
        <dbReference type="ARBA" id="ARBA00022989"/>
    </source>
</evidence>